<evidence type="ECO:0000256" key="5">
    <source>
        <dbReference type="ARBA" id="ARBA00032912"/>
    </source>
</evidence>
<dbReference type="PANTHER" id="PTHR30435">
    <property type="entry name" value="FLAGELLAR PROTEIN"/>
    <property type="match status" value="1"/>
</dbReference>
<dbReference type="SUPFAM" id="SSF117143">
    <property type="entry name" value="Flagellar hook protein flgE"/>
    <property type="match status" value="1"/>
</dbReference>
<dbReference type="GO" id="GO:0009426">
    <property type="term" value="C:bacterial-type flagellum basal body, distal rod"/>
    <property type="evidence" value="ECO:0007669"/>
    <property type="project" value="UniProtKB-UniRule"/>
</dbReference>
<dbReference type="Pfam" id="PF22692">
    <property type="entry name" value="LlgE_F_G_D1"/>
    <property type="match status" value="1"/>
</dbReference>
<dbReference type="AlphaFoldDB" id="A0A369Q3R6"/>
<evidence type="ECO:0000313" key="11">
    <source>
        <dbReference type="EMBL" id="RDC59152.1"/>
    </source>
</evidence>
<dbReference type="NCBIfam" id="TIGR03506">
    <property type="entry name" value="FlgEFG_subfam"/>
    <property type="match status" value="2"/>
</dbReference>
<dbReference type="InterPro" id="IPR020013">
    <property type="entry name" value="Flagellar_FlgE/F/G"/>
</dbReference>
<proteinExistence type="inferred from homology"/>
<evidence type="ECO:0000256" key="3">
    <source>
        <dbReference type="ARBA" id="ARBA00017948"/>
    </source>
</evidence>
<evidence type="ECO:0000256" key="1">
    <source>
        <dbReference type="ARBA" id="ARBA00004117"/>
    </source>
</evidence>
<keyword evidence="11" id="KW-0282">Flagellum</keyword>
<evidence type="ECO:0000256" key="4">
    <source>
        <dbReference type="ARBA" id="ARBA00023143"/>
    </source>
</evidence>
<dbReference type="Pfam" id="PF00460">
    <property type="entry name" value="Flg_bb_rod"/>
    <property type="match status" value="1"/>
</dbReference>
<comment type="similarity">
    <text evidence="2 7">Belongs to the flagella basal body rod proteins family.</text>
</comment>
<comment type="caution">
    <text evidence="11">The sequence shown here is derived from an EMBL/GenBank/DDBJ whole genome shotgun (WGS) entry which is preliminary data.</text>
</comment>
<comment type="subcellular location">
    <subcellularLocation>
        <location evidence="1 7">Bacterial flagellum basal body</location>
    </subcellularLocation>
</comment>
<name>A0A369Q3R6_9SPHN</name>
<evidence type="ECO:0000256" key="2">
    <source>
        <dbReference type="ARBA" id="ARBA00009677"/>
    </source>
</evidence>
<dbReference type="InterPro" id="IPR053967">
    <property type="entry name" value="LlgE_F_G-like_D1"/>
</dbReference>
<evidence type="ECO:0000313" key="12">
    <source>
        <dbReference type="Proteomes" id="UP000253727"/>
    </source>
</evidence>
<keyword evidence="12" id="KW-1185">Reference proteome</keyword>
<keyword evidence="11" id="KW-0966">Cell projection</keyword>
<dbReference type="RefSeq" id="WP_115365561.1">
    <property type="nucleotide sequence ID" value="NZ_QBKA01000002.1"/>
</dbReference>
<organism evidence="11 12">
    <name type="scientific">Alteripontixanthobacter maritimus</name>
    <dbReference type="NCBI Taxonomy" id="2161824"/>
    <lineage>
        <taxon>Bacteria</taxon>
        <taxon>Pseudomonadati</taxon>
        <taxon>Pseudomonadota</taxon>
        <taxon>Alphaproteobacteria</taxon>
        <taxon>Sphingomonadales</taxon>
        <taxon>Erythrobacteraceae</taxon>
        <taxon>Alteripontixanthobacter</taxon>
    </lineage>
</organism>
<reference evidence="11 12" key="1">
    <citation type="submission" date="2018-04" db="EMBL/GenBank/DDBJ databases">
        <title>Altererythrobacter sp. HME9302 genome sequencing and assembly.</title>
        <authorList>
            <person name="Kang H."/>
            <person name="Kim H."/>
            <person name="Joh K."/>
        </authorList>
    </citation>
    <scope>NUCLEOTIDE SEQUENCE [LARGE SCALE GENOMIC DNA]</scope>
    <source>
        <strain evidence="11 12">HME9302</strain>
    </source>
</reference>
<evidence type="ECO:0000256" key="6">
    <source>
        <dbReference type="NCBIfam" id="TIGR02488"/>
    </source>
</evidence>
<evidence type="ECO:0000259" key="9">
    <source>
        <dbReference type="Pfam" id="PF06429"/>
    </source>
</evidence>
<keyword evidence="11" id="KW-0969">Cilium</keyword>
<dbReference type="EMBL" id="QBKA01000002">
    <property type="protein sequence ID" value="RDC59152.1"/>
    <property type="molecule type" value="Genomic_DNA"/>
</dbReference>
<dbReference type="OrthoDB" id="9804559at2"/>
<evidence type="ECO:0000259" key="10">
    <source>
        <dbReference type="Pfam" id="PF22692"/>
    </source>
</evidence>
<dbReference type="InterPro" id="IPR010930">
    <property type="entry name" value="Flg_bb/hook_C_dom"/>
</dbReference>
<protein>
    <recommendedName>
        <fullName evidence="3 6">Flagellar basal-body rod protein FlgG</fullName>
    </recommendedName>
    <alternativeName>
        <fullName evidence="5 7">Distal rod protein</fullName>
    </alternativeName>
</protein>
<dbReference type="Pfam" id="PF06429">
    <property type="entry name" value="Flg_bbr_C"/>
    <property type="match status" value="1"/>
</dbReference>
<sequence>MPTSALHVARTGLEAQNTRMQVIAHNLANIGTTGFKRDRADFETLAYQDTRVAGQRSSGETAYAVGLNLGTGVAVQGTSRIGTQGTLNTTGNALDLALDGDGFFQVELPGGQLGYTRAGNFTLSAEGQLVTPQGYAVQPAIEIPPGVQSVTVGPDGTVTAVLPGESAPAELGQLTTATFANPNGLRAQGSNFLVETAASGAAELDVAGTNGRGSVRQGMLEASNVNVVEELVEMIEAQRAYEINSKMISAVDEMLRNANQTL</sequence>
<dbReference type="InterPro" id="IPR012834">
    <property type="entry name" value="FlgG_G_neg"/>
</dbReference>
<evidence type="ECO:0000256" key="7">
    <source>
        <dbReference type="RuleBase" id="RU362116"/>
    </source>
</evidence>
<dbReference type="Proteomes" id="UP000253727">
    <property type="component" value="Unassembled WGS sequence"/>
</dbReference>
<dbReference type="PANTHER" id="PTHR30435:SF19">
    <property type="entry name" value="FLAGELLAR BASAL-BODY ROD PROTEIN FLGG"/>
    <property type="match status" value="1"/>
</dbReference>
<evidence type="ECO:0000259" key="8">
    <source>
        <dbReference type="Pfam" id="PF00460"/>
    </source>
</evidence>
<gene>
    <name evidence="11" type="ORF">HME9302_00337</name>
</gene>
<dbReference type="InterPro" id="IPR001444">
    <property type="entry name" value="Flag_bb_rod_N"/>
</dbReference>
<feature type="domain" description="Flagellar hook protein FlgE/F/G-like D1" evidence="10">
    <location>
        <begin position="97"/>
        <end position="160"/>
    </location>
</feature>
<dbReference type="NCBIfam" id="TIGR02488">
    <property type="entry name" value="flgG_G_neg"/>
    <property type="match status" value="1"/>
</dbReference>
<feature type="domain" description="Flagellar basal-body/hook protein C-terminal" evidence="9">
    <location>
        <begin position="216"/>
        <end position="260"/>
    </location>
</feature>
<accession>A0A369Q3R6</accession>
<feature type="domain" description="Flagellar basal body rod protein N-terminal" evidence="8">
    <location>
        <begin position="6"/>
        <end position="36"/>
    </location>
</feature>
<comment type="subunit">
    <text evidence="7">The basal body constitutes a major portion of the flagellar organelle and consists of four rings (L,P,S, and M) mounted on a central rod. The rod consists of about 26 subunits of FlgG in the distal portion, and FlgB, FlgC and FlgF are thought to build up the proximal portion of the rod with about 6 subunits each.</text>
</comment>
<dbReference type="InterPro" id="IPR037925">
    <property type="entry name" value="FlgE/F/G-like"/>
</dbReference>
<keyword evidence="4 7" id="KW-0975">Bacterial flagellum</keyword>
<dbReference type="GO" id="GO:0071978">
    <property type="term" value="P:bacterial-type flagellum-dependent swarming motility"/>
    <property type="evidence" value="ECO:0007669"/>
    <property type="project" value="TreeGrafter"/>
</dbReference>